<evidence type="ECO:0000313" key="1">
    <source>
        <dbReference type="EMBL" id="CAL1538259.1"/>
    </source>
</evidence>
<evidence type="ECO:0000313" key="2">
    <source>
        <dbReference type="Proteomes" id="UP001497497"/>
    </source>
</evidence>
<dbReference type="Proteomes" id="UP001497497">
    <property type="component" value="Unassembled WGS sequence"/>
</dbReference>
<proteinExistence type="predicted"/>
<sequence>MKQETMHSSQVPRLGVLAPTKVSKVVRPPWANVTTPKGVPPTSRTTSFVPRQSEKINMATDNVRRIYKPPRRQPGALQTLPTYPWMFNWPMNAYERARLTHGAPCSTAATDQAYKKNWQFRDHTADYRTHPEFVDLRGGPSNLKNATEYNPKATPFPEAFGILEKPKNLFEECDYFVQLQRDNKVWDDWMKRFGKQYHYYNVE</sequence>
<protein>
    <submittedName>
        <fullName evidence="1">Uncharacterized protein</fullName>
    </submittedName>
</protein>
<dbReference type="AlphaFoldDB" id="A0AAV2HXC6"/>
<comment type="caution">
    <text evidence="1">The sequence shown here is derived from an EMBL/GenBank/DDBJ whole genome shotgun (WGS) entry which is preliminary data.</text>
</comment>
<accession>A0AAV2HXC6</accession>
<gene>
    <name evidence="1" type="ORF">GSLYS_00012080001</name>
</gene>
<keyword evidence="2" id="KW-1185">Reference proteome</keyword>
<dbReference type="EMBL" id="CAXITT010000292">
    <property type="protein sequence ID" value="CAL1538259.1"/>
    <property type="molecule type" value="Genomic_DNA"/>
</dbReference>
<organism evidence="1 2">
    <name type="scientific">Lymnaea stagnalis</name>
    <name type="common">Great pond snail</name>
    <name type="synonym">Helix stagnalis</name>
    <dbReference type="NCBI Taxonomy" id="6523"/>
    <lineage>
        <taxon>Eukaryota</taxon>
        <taxon>Metazoa</taxon>
        <taxon>Spiralia</taxon>
        <taxon>Lophotrochozoa</taxon>
        <taxon>Mollusca</taxon>
        <taxon>Gastropoda</taxon>
        <taxon>Heterobranchia</taxon>
        <taxon>Euthyneura</taxon>
        <taxon>Panpulmonata</taxon>
        <taxon>Hygrophila</taxon>
        <taxon>Lymnaeoidea</taxon>
        <taxon>Lymnaeidae</taxon>
        <taxon>Lymnaea</taxon>
    </lineage>
</organism>
<name>A0AAV2HXC6_LYMST</name>
<reference evidence="1 2" key="1">
    <citation type="submission" date="2024-04" db="EMBL/GenBank/DDBJ databases">
        <authorList>
            <consortium name="Genoscope - CEA"/>
            <person name="William W."/>
        </authorList>
    </citation>
    <scope>NUCLEOTIDE SEQUENCE [LARGE SCALE GENOMIC DNA]</scope>
</reference>